<evidence type="ECO:0000256" key="1">
    <source>
        <dbReference type="SAM" id="Phobius"/>
    </source>
</evidence>
<organism evidence="3 4">
    <name type="scientific">Paraburkholderia fungorum</name>
    <dbReference type="NCBI Taxonomy" id="134537"/>
    <lineage>
        <taxon>Bacteria</taxon>
        <taxon>Pseudomonadati</taxon>
        <taxon>Pseudomonadota</taxon>
        <taxon>Betaproteobacteria</taxon>
        <taxon>Burkholderiales</taxon>
        <taxon>Burkholderiaceae</taxon>
        <taxon>Paraburkholderia</taxon>
    </lineage>
</organism>
<dbReference type="Proteomes" id="UP001246473">
    <property type="component" value="Unassembled WGS sequence"/>
</dbReference>
<keyword evidence="1" id="KW-1133">Transmembrane helix</keyword>
<feature type="domain" description="Putative Flp pilus-assembly TadG-like N-terminal" evidence="2">
    <location>
        <begin position="17"/>
        <end position="62"/>
    </location>
</feature>
<evidence type="ECO:0000259" key="2">
    <source>
        <dbReference type="Pfam" id="PF13400"/>
    </source>
</evidence>
<dbReference type="AlphaFoldDB" id="A0AAP5QCQ2"/>
<accession>A0AAP5QCQ2</accession>
<dbReference type="RefSeq" id="WP_315696947.1">
    <property type="nucleotide sequence ID" value="NZ_JANSLM010000007.1"/>
</dbReference>
<feature type="transmembrane region" description="Helical" evidence="1">
    <location>
        <begin position="12"/>
        <end position="38"/>
    </location>
</feature>
<reference evidence="3" key="1">
    <citation type="submission" date="2022-08" db="EMBL/GenBank/DDBJ databases">
        <authorList>
            <person name="Kim S.-J."/>
        </authorList>
    </citation>
    <scope>NUCLEOTIDE SEQUENCE</scope>
    <source>
        <strain evidence="3">KJ</strain>
    </source>
</reference>
<protein>
    <submittedName>
        <fullName evidence="3">Pilus assembly protein TadG-related protein</fullName>
    </submittedName>
</protein>
<keyword evidence="1" id="KW-0472">Membrane</keyword>
<dbReference type="InterPro" id="IPR028087">
    <property type="entry name" value="Tad_N"/>
</dbReference>
<gene>
    <name evidence="3" type="ORF">ParKJ_20570</name>
</gene>
<dbReference type="PROSITE" id="PS51257">
    <property type="entry name" value="PROKAR_LIPOPROTEIN"/>
    <property type="match status" value="1"/>
</dbReference>
<comment type="caution">
    <text evidence="3">The sequence shown here is derived from an EMBL/GenBank/DDBJ whole genome shotgun (WGS) entry which is preliminary data.</text>
</comment>
<sequence>MKRSARKGRARVAGASGQALVPALIFLLVGCVGLYVAFNSFQMTSARIKLQNTADAAAYSAAVLQARDYNLAAYMNRAMVANQVTVAQAVALKSWVDDLDNLYTGGPADSLVNLYADNPSKWNTPKARGKLDTGPARAALDALLPTLVKGVDSINWSMSNLQVSFHNALYTAVPQLADAVVRRNQTDTHVTSGFFTSTRNAAQLAAWQTYTSIVTPSGNTGPDAFADVVTDPATLDAFVKNRDATRSTAPNYQQIRDTANRRCGPGNTITASVTHQGGTQLRTDKRGWESVDASMAFITITCIRNSTQTIGSHAGSANGNVVGLDWAGYGGYNNFGAPRFTQPSESVSAAMAEEVEKGSPLVSLDTSNGGLQPYQRINGVPLSSEAPRITIEVERSSNTLVKTAGLHGASDVKVDTNAAGGLMRALSSANAYFMRPDETGSSWLPGSLHNAANWARADGKTEYPSTFSPYWQAKLAPVSDAERAAAIADQIGQSTPVQP</sequence>
<evidence type="ECO:0000313" key="3">
    <source>
        <dbReference type="EMBL" id="MDT8839824.1"/>
    </source>
</evidence>
<dbReference type="Pfam" id="PF13400">
    <property type="entry name" value="Tad"/>
    <property type="match status" value="1"/>
</dbReference>
<keyword evidence="1" id="KW-0812">Transmembrane</keyword>
<evidence type="ECO:0000313" key="4">
    <source>
        <dbReference type="Proteomes" id="UP001246473"/>
    </source>
</evidence>
<name>A0AAP5QCQ2_9BURK</name>
<proteinExistence type="predicted"/>
<dbReference type="EMBL" id="JANSLM010000007">
    <property type="protein sequence ID" value="MDT8839824.1"/>
    <property type="molecule type" value="Genomic_DNA"/>
</dbReference>